<dbReference type="EMBL" id="CAUYUJ010004194">
    <property type="protein sequence ID" value="CAK0808511.1"/>
    <property type="molecule type" value="Genomic_DNA"/>
</dbReference>
<feature type="compositionally biased region" description="Basic and acidic residues" evidence="1">
    <location>
        <begin position="350"/>
        <end position="385"/>
    </location>
</feature>
<reference evidence="2" key="1">
    <citation type="submission" date="2023-10" db="EMBL/GenBank/DDBJ databases">
        <authorList>
            <person name="Chen Y."/>
            <person name="Shah S."/>
            <person name="Dougan E. K."/>
            <person name="Thang M."/>
            <person name="Chan C."/>
        </authorList>
    </citation>
    <scope>NUCLEOTIDE SEQUENCE [LARGE SCALE GENOMIC DNA]</scope>
</reference>
<gene>
    <name evidence="2" type="ORF">PCOR1329_LOCUS14091</name>
</gene>
<feature type="region of interest" description="Disordered" evidence="1">
    <location>
        <begin position="1"/>
        <end position="62"/>
    </location>
</feature>
<protein>
    <submittedName>
        <fullName evidence="2">Uncharacterized protein</fullName>
    </submittedName>
</protein>
<proteinExistence type="predicted"/>
<name>A0ABN9QTS8_9DINO</name>
<feature type="compositionally biased region" description="Basic and acidic residues" evidence="1">
    <location>
        <begin position="34"/>
        <end position="48"/>
    </location>
</feature>
<keyword evidence="3" id="KW-1185">Reference proteome</keyword>
<sequence length="550" mass="61868">MGGNGEDLRPSFAEASREIERGPPPSRRSRSKPKREDDNRDDRRKGDSKGGPARNDISSQKILEQLEEMMKLISTQTATLATVSSAAVAAAETARAAAEAVQAIQSHASVEAAGPALVQVGFAHAPAGGHPTPEPHAGPREDETLFEEEKEIKPEVEKHLVKASRKFEKTLKKYMTTEKTFKKVEAEITVLSENMHTVESHRYPPGVRPFKSPSEIRELDDQWNASKNQAFEIRIPVAMGMSRRCVLALVHHEWTRISKSVYSEAVQDHLEALKPLTSKKAFYETCKVNSTDGAEEDIAMDEESRRALSSLVLDEPDRPRPNELLVRRRAEVLYTEVHDKIIKLLEEEDKQKKEQKEQQRKQDEEDAKAKPADILKSIIGREVDAKISQWSGGGDQQTQAEASDQDDAQKMVEAIEEARQKKIREQRALKKEKREEQTKAKRSQTNHESKGKGKCKDSDKGKGKGKDKNKYKDKWNDQGKEPGKGKGKSKDKNKYREGKGQGNGASPPGRVGQAWHTAPAWTSPKTWQWTKKWGANSKWRTRQYAGAKKY</sequence>
<feature type="region of interest" description="Disordered" evidence="1">
    <location>
        <begin position="350"/>
        <end position="526"/>
    </location>
</feature>
<accession>A0ABN9QTS8</accession>
<feature type="region of interest" description="Disordered" evidence="1">
    <location>
        <begin position="123"/>
        <end position="143"/>
    </location>
</feature>
<dbReference type="Proteomes" id="UP001189429">
    <property type="component" value="Unassembled WGS sequence"/>
</dbReference>
<evidence type="ECO:0000256" key="1">
    <source>
        <dbReference type="SAM" id="MobiDB-lite"/>
    </source>
</evidence>
<evidence type="ECO:0000313" key="3">
    <source>
        <dbReference type="Proteomes" id="UP001189429"/>
    </source>
</evidence>
<evidence type="ECO:0000313" key="2">
    <source>
        <dbReference type="EMBL" id="CAK0808511.1"/>
    </source>
</evidence>
<organism evidence="2 3">
    <name type="scientific">Prorocentrum cordatum</name>
    <dbReference type="NCBI Taxonomy" id="2364126"/>
    <lineage>
        <taxon>Eukaryota</taxon>
        <taxon>Sar</taxon>
        <taxon>Alveolata</taxon>
        <taxon>Dinophyceae</taxon>
        <taxon>Prorocentrales</taxon>
        <taxon>Prorocentraceae</taxon>
        <taxon>Prorocentrum</taxon>
    </lineage>
</organism>
<feature type="compositionally biased region" description="Basic and acidic residues" evidence="1">
    <location>
        <begin position="416"/>
        <end position="499"/>
    </location>
</feature>
<comment type="caution">
    <text evidence="2">The sequence shown here is derived from an EMBL/GenBank/DDBJ whole genome shotgun (WGS) entry which is preliminary data.</text>
</comment>